<gene>
    <name evidence="6" type="ORF">ACETAC_02870</name>
</gene>
<dbReference type="EMBL" id="CP060096">
    <property type="protein sequence ID" value="QSZ27847.1"/>
    <property type="molecule type" value="Genomic_DNA"/>
</dbReference>
<proteinExistence type="predicted"/>
<accession>A0A975AWM7</accession>
<dbReference type="InterPro" id="IPR055372">
    <property type="entry name" value="CBM96"/>
</dbReference>
<dbReference type="GO" id="GO:0005576">
    <property type="term" value="C:extracellular region"/>
    <property type="evidence" value="ECO:0007669"/>
    <property type="project" value="UniProtKB-SubCell"/>
</dbReference>
<dbReference type="AlphaFoldDB" id="A0A975AWM7"/>
<dbReference type="Gene3D" id="2.60.120.970">
    <property type="match status" value="1"/>
</dbReference>
<protein>
    <submittedName>
        <fullName evidence="6">DNRLRE domain-containing protein</fullName>
    </submittedName>
</protein>
<evidence type="ECO:0000259" key="4">
    <source>
        <dbReference type="Pfam" id="PF19912"/>
    </source>
</evidence>
<dbReference type="Pfam" id="PF19912">
    <property type="entry name" value="DUF6385"/>
    <property type="match status" value="1"/>
</dbReference>
<dbReference type="NCBIfam" id="NF033679">
    <property type="entry name" value="DNRLRE_dom"/>
    <property type="match status" value="1"/>
</dbReference>
<evidence type="ECO:0000256" key="2">
    <source>
        <dbReference type="ARBA" id="ARBA00022525"/>
    </source>
</evidence>
<sequence>MPTIVIQPSAKDASLESGYPTTNTGSDKNLWIGRYFIGFSGNSVYRALVQFDVSSIPAGSTVTNAILRLYIGLVTNSSIAANITPYLVTEVWDENTVTWNTAPAVNMSVFGTISAVTGPGWYEWNITNIVNGWVNGVYANNGVMLRTSETQNFETKNFFSREESVNLSLRPMLITSYEVSILVSLNDRRFAKTKTTYTTYDMMNFTNVNSSSAYSMMTYFVNNTGANPALLQLQISPGDDVWLNDGDSIVIQPGETKALVPFIYSQYTRLSYKNTNPGNSTTITVWYEAQV</sequence>
<feature type="domain" description="DUF6385" evidence="4">
    <location>
        <begin position="212"/>
        <end position="290"/>
    </location>
</feature>
<keyword evidence="2" id="KW-0964">Secreted</keyword>
<dbReference type="Pfam" id="PF24517">
    <property type="entry name" value="CBM96"/>
    <property type="match status" value="1"/>
</dbReference>
<dbReference type="Proteomes" id="UP000671913">
    <property type="component" value="Chromosome"/>
</dbReference>
<dbReference type="KEGG" id="aaut:ACETAC_02870"/>
<keyword evidence="7" id="KW-1185">Reference proteome</keyword>
<comment type="subcellular location">
    <subcellularLocation>
        <location evidence="1">Secreted</location>
    </subcellularLocation>
</comment>
<keyword evidence="3" id="KW-0732">Signal</keyword>
<organism evidence="6 7">
    <name type="scientific">Aceticella autotrophica</name>
    <dbReference type="NCBI Taxonomy" id="2755338"/>
    <lineage>
        <taxon>Bacteria</taxon>
        <taxon>Bacillati</taxon>
        <taxon>Bacillota</taxon>
        <taxon>Clostridia</taxon>
        <taxon>Thermoanaerobacterales</taxon>
        <taxon>Thermoanaerobacteraceae</taxon>
        <taxon>Aceticella</taxon>
    </lineage>
</organism>
<evidence type="ECO:0000313" key="7">
    <source>
        <dbReference type="Proteomes" id="UP000671913"/>
    </source>
</evidence>
<evidence type="ECO:0000256" key="1">
    <source>
        <dbReference type="ARBA" id="ARBA00004613"/>
    </source>
</evidence>
<feature type="domain" description="Carbohydrate-binding module family 96" evidence="5">
    <location>
        <begin position="9"/>
        <end position="166"/>
    </location>
</feature>
<reference evidence="6" key="1">
    <citation type="submission" date="2020-08" db="EMBL/GenBank/DDBJ databases">
        <title>Genomic insights into the carbon and energy metabolism of the first obligate autotrophic acetogenic bacterium Aceticella autotrophica gen. nov., sp. nov.</title>
        <authorList>
            <person name="Toshchakov S.V."/>
            <person name="Elcheninov A.G."/>
            <person name="Kublanov I.V."/>
            <person name="Frolov E.N."/>
            <person name="Lebedinsky A.V."/>
        </authorList>
    </citation>
    <scope>NUCLEOTIDE SEQUENCE</scope>
    <source>
        <strain evidence="6">3443-3Ac</strain>
    </source>
</reference>
<evidence type="ECO:0000256" key="3">
    <source>
        <dbReference type="ARBA" id="ARBA00022729"/>
    </source>
</evidence>
<evidence type="ECO:0000313" key="6">
    <source>
        <dbReference type="EMBL" id="QSZ27847.1"/>
    </source>
</evidence>
<dbReference type="RefSeq" id="WP_284680565.1">
    <property type="nucleotide sequence ID" value="NZ_CP060096.1"/>
</dbReference>
<dbReference type="InterPro" id="IPR045965">
    <property type="entry name" value="DUF6385"/>
</dbReference>
<evidence type="ECO:0000259" key="5">
    <source>
        <dbReference type="Pfam" id="PF24517"/>
    </source>
</evidence>
<name>A0A975AWM7_9THEO</name>